<feature type="transmembrane region" description="Helical" evidence="13">
    <location>
        <begin position="12"/>
        <end position="30"/>
    </location>
</feature>
<name>A0A0T5Z8V9_9GAMM</name>
<keyword evidence="5 13" id="KW-1133">Transmembrane helix</keyword>
<sequence length="637" mass="70678">MLQAIRDKAQGWIAWAIVILISIPFALWGIQEYLGAGAEPVVASVNDEEITERDLDQRFNTFRQQLRERLGAAYKPEMFDNTRMRAEVLQEMIRGSLLRQVSHDMGLRVGDQLIRSAILGIEAFQVDGHFDKALYERGVRLQGTSEAGFEQRVRQALLSEQLSQAVQNSVFATQREIEELIRLRNQTRDAAYFTLPVADFLSDEEIPADSVESYYQSHQNEFLAPEQVKIEYLLLSAEAIAPTLDVQEEALRGYYEAHLESYGRPEQRRASHILVQVAQDADEATVAAAKEKIASLRQRVEAGEAFADLAKSESQDPGSAAAGGDLGFFGKGIMDPAFESATFALKEGELSEAVRSSFGFHLIRLSEIKSGDVKSFEEARQEVESAYRKAEAERLYFEYAERLADLSYEDPSSLEPAASTLELKIEQSDWLTRDGGAGVLSSPKVMAAAFSEDVLVEHNNSEVIELDQTRSLVLRVVDHQEASLKAMDEVKAEIIETIRQQQAAEKAKAEAEKRLAQLQAGESIEAVAGDYSTKQLSGVKRSERGVPYSLLSDIFSAPRPKDGKPTLGITRLGKGDYAVYALSAVSDGNVKVADEAAKQREIDNLKRLQGRSDFNHLLHDLKGRAKIAITLQTEATQ</sequence>
<dbReference type="GO" id="GO:0005886">
    <property type="term" value="C:plasma membrane"/>
    <property type="evidence" value="ECO:0007669"/>
    <property type="project" value="UniProtKB-SubCell"/>
</dbReference>
<dbReference type="RefSeq" id="WP_057954955.1">
    <property type="nucleotide sequence ID" value="NZ_KQ556866.1"/>
</dbReference>
<keyword evidence="18" id="KW-1185">Reference proteome</keyword>
<feature type="coiled-coil region" evidence="12">
    <location>
        <begin position="487"/>
        <end position="521"/>
    </location>
</feature>
<comment type="subcellular location">
    <subcellularLocation>
        <location evidence="1">Cell inner membrane</location>
        <topology evidence="1">Single-pass type II membrane protein</topology>
        <orientation evidence="1">Periplasmic side</orientation>
    </subcellularLocation>
</comment>
<evidence type="ECO:0000313" key="18">
    <source>
        <dbReference type="Proteomes" id="UP000051634"/>
    </source>
</evidence>
<evidence type="ECO:0000256" key="6">
    <source>
        <dbReference type="ARBA" id="ARBA00023136"/>
    </source>
</evidence>
<evidence type="ECO:0000256" key="2">
    <source>
        <dbReference type="ARBA" id="ARBA00022475"/>
    </source>
</evidence>
<dbReference type="GO" id="GO:0003755">
    <property type="term" value="F:peptidyl-prolyl cis-trans isomerase activity"/>
    <property type="evidence" value="ECO:0007669"/>
    <property type="project" value="UniProtKB-KW"/>
</dbReference>
<dbReference type="PATRIC" id="fig|54398.3.peg.1144"/>
<dbReference type="PANTHER" id="PTHR47529:SF1">
    <property type="entry name" value="PERIPLASMIC CHAPERONE PPID"/>
    <property type="match status" value="1"/>
</dbReference>
<evidence type="ECO:0000256" key="11">
    <source>
        <dbReference type="PROSITE-ProRule" id="PRU00278"/>
    </source>
</evidence>
<comment type="similarity">
    <text evidence="8">Belongs to the PpiD chaperone family.</text>
</comment>
<evidence type="ECO:0000256" key="4">
    <source>
        <dbReference type="ARBA" id="ARBA00022692"/>
    </source>
</evidence>
<evidence type="ECO:0000259" key="14">
    <source>
        <dbReference type="PROSITE" id="PS50198"/>
    </source>
</evidence>
<evidence type="ECO:0000256" key="9">
    <source>
        <dbReference type="ARBA" id="ARBA00040743"/>
    </source>
</evidence>
<dbReference type="PROSITE" id="PS50198">
    <property type="entry name" value="PPIC_PPIASE_2"/>
    <property type="match status" value="1"/>
</dbReference>
<protein>
    <recommendedName>
        <fullName evidence="9">Periplasmic chaperone PpiD</fullName>
    </recommendedName>
    <alternativeName>
        <fullName evidence="10">Periplasmic folding chaperone</fullName>
    </alternativeName>
</protein>
<dbReference type="InterPro" id="IPR052029">
    <property type="entry name" value="PpiD_chaperone"/>
</dbReference>
<evidence type="ECO:0000313" key="16">
    <source>
        <dbReference type="EMBL" id="KRT59171.1"/>
    </source>
</evidence>
<dbReference type="InterPro" id="IPR023058">
    <property type="entry name" value="PPIase_PpiC_CS"/>
</dbReference>
<dbReference type="Proteomes" id="UP000051634">
    <property type="component" value="Unassembled WGS sequence"/>
</dbReference>
<keyword evidence="11 16" id="KW-0413">Isomerase</keyword>
<keyword evidence="12" id="KW-0175">Coiled coil</keyword>
<evidence type="ECO:0000256" key="13">
    <source>
        <dbReference type="SAM" id="Phobius"/>
    </source>
</evidence>
<keyword evidence="4 13" id="KW-0812">Transmembrane</keyword>
<keyword evidence="3" id="KW-0997">Cell inner membrane</keyword>
<evidence type="ECO:0000313" key="17">
    <source>
        <dbReference type="Proteomes" id="UP000051276"/>
    </source>
</evidence>
<keyword evidence="2" id="KW-1003">Cell membrane</keyword>
<dbReference type="Gene3D" id="1.10.4030.10">
    <property type="entry name" value="Porin chaperone SurA, peptide-binding domain"/>
    <property type="match status" value="1"/>
</dbReference>
<evidence type="ECO:0000256" key="8">
    <source>
        <dbReference type="ARBA" id="ARBA00038408"/>
    </source>
</evidence>
<evidence type="ECO:0000256" key="10">
    <source>
        <dbReference type="ARBA" id="ARBA00042775"/>
    </source>
</evidence>
<dbReference type="Pfam" id="PF13616">
    <property type="entry name" value="Rotamase_3"/>
    <property type="match status" value="1"/>
</dbReference>
<keyword evidence="7" id="KW-0143">Chaperone</keyword>
<dbReference type="OrthoDB" id="9812372at2"/>
<proteinExistence type="inferred from homology"/>
<dbReference type="Gene3D" id="3.10.50.40">
    <property type="match status" value="1"/>
</dbReference>
<evidence type="ECO:0000256" key="3">
    <source>
        <dbReference type="ARBA" id="ARBA00022519"/>
    </source>
</evidence>
<dbReference type="InterPro" id="IPR000297">
    <property type="entry name" value="PPIase_PpiC"/>
</dbReference>
<evidence type="ECO:0000256" key="1">
    <source>
        <dbReference type="ARBA" id="ARBA00004382"/>
    </source>
</evidence>
<dbReference type="InterPro" id="IPR027304">
    <property type="entry name" value="Trigger_fact/SurA_dom_sf"/>
</dbReference>
<dbReference type="Pfam" id="PF13624">
    <property type="entry name" value="SurA_N_3"/>
    <property type="match status" value="1"/>
</dbReference>
<reference evidence="17 18" key="1">
    <citation type="submission" date="2015-11" db="EMBL/GenBank/DDBJ databases">
        <title>The genome of Candidatus Endoriftia persephone in Ridgeia piscesae and population structure of the North Eastern Pacific vestimentiferan symbionts.</title>
        <authorList>
            <person name="Perez M."/>
            <person name="Juniper K.S."/>
        </authorList>
    </citation>
    <scope>NUCLEOTIDE SEQUENCE [LARGE SCALE GENOMIC DNA]</scope>
    <source>
        <strain evidence="16">Ind10</strain>
        <strain evidence="15">Ind11</strain>
    </source>
</reference>
<dbReference type="EMBL" id="LDXT01000090">
    <property type="protein sequence ID" value="KRT54512.1"/>
    <property type="molecule type" value="Genomic_DNA"/>
</dbReference>
<keyword evidence="11" id="KW-0697">Rotamase</keyword>
<gene>
    <name evidence="15" type="ORF">Ga0074115_10738</name>
    <name evidence="16" type="ORF">Ga0076813_14992</name>
</gene>
<organism evidence="16 17">
    <name type="scientific">endosymbiont of Ridgeia piscesae</name>
    <dbReference type="NCBI Taxonomy" id="54398"/>
    <lineage>
        <taxon>Bacteria</taxon>
        <taxon>Pseudomonadati</taxon>
        <taxon>Pseudomonadota</taxon>
        <taxon>Gammaproteobacteria</taxon>
        <taxon>sulfur-oxidizing symbionts</taxon>
    </lineage>
</organism>
<evidence type="ECO:0000256" key="5">
    <source>
        <dbReference type="ARBA" id="ARBA00022989"/>
    </source>
</evidence>
<dbReference type="SUPFAM" id="SSF109998">
    <property type="entry name" value="Triger factor/SurA peptide-binding domain-like"/>
    <property type="match status" value="1"/>
</dbReference>
<dbReference type="SUPFAM" id="SSF54534">
    <property type="entry name" value="FKBP-like"/>
    <property type="match status" value="1"/>
</dbReference>
<dbReference type="EMBL" id="LMXI01000195">
    <property type="protein sequence ID" value="KRT59171.1"/>
    <property type="molecule type" value="Genomic_DNA"/>
</dbReference>
<accession>A0A0T5Z8V9</accession>
<dbReference type="PROSITE" id="PS01096">
    <property type="entry name" value="PPIC_PPIASE_1"/>
    <property type="match status" value="1"/>
</dbReference>
<dbReference type="STRING" id="54398.Ga0074115_10738"/>
<dbReference type="Proteomes" id="UP000051276">
    <property type="component" value="Unassembled WGS sequence"/>
</dbReference>
<keyword evidence="6 13" id="KW-0472">Membrane</keyword>
<dbReference type="AlphaFoldDB" id="A0A0T5Z8V9"/>
<feature type="domain" description="PpiC" evidence="14">
    <location>
        <begin position="265"/>
        <end position="367"/>
    </location>
</feature>
<dbReference type="PANTHER" id="PTHR47529">
    <property type="entry name" value="PEPTIDYL-PROLYL CIS-TRANS ISOMERASE D"/>
    <property type="match status" value="1"/>
</dbReference>
<evidence type="ECO:0000256" key="12">
    <source>
        <dbReference type="SAM" id="Coils"/>
    </source>
</evidence>
<evidence type="ECO:0000313" key="15">
    <source>
        <dbReference type="EMBL" id="KRT54512.1"/>
    </source>
</evidence>
<evidence type="ECO:0000256" key="7">
    <source>
        <dbReference type="ARBA" id="ARBA00023186"/>
    </source>
</evidence>
<dbReference type="InterPro" id="IPR046357">
    <property type="entry name" value="PPIase_dom_sf"/>
</dbReference>
<comment type="caution">
    <text evidence="16">The sequence shown here is derived from an EMBL/GenBank/DDBJ whole genome shotgun (WGS) entry which is preliminary data.</text>
</comment>